<organism evidence="1 2">
    <name type="scientific">Symbiodinium necroappetens</name>
    <dbReference type="NCBI Taxonomy" id="1628268"/>
    <lineage>
        <taxon>Eukaryota</taxon>
        <taxon>Sar</taxon>
        <taxon>Alveolata</taxon>
        <taxon>Dinophyceae</taxon>
        <taxon>Suessiales</taxon>
        <taxon>Symbiodiniaceae</taxon>
        <taxon>Symbiodinium</taxon>
    </lineage>
</organism>
<dbReference type="Proteomes" id="UP000601435">
    <property type="component" value="Unassembled WGS sequence"/>
</dbReference>
<proteinExistence type="predicted"/>
<evidence type="ECO:0000313" key="2">
    <source>
        <dbReference type="Proteomes" id="UP000601435"/>
    </source>
</evidence>
<name>A0A812LHM6_9DINO</name>
<accession>A0A812LHM6</accession>
<dbReference type="EMBL" id="CAJNJA010008939">
    <property type="protein sequence ID" value="CAE7241687.1"/>
    <property type="molecule type" value="Genomic_DNA"/>
</dbReference>
<gene>
    <name evidence="1" type="ORF">SNEC2469_LOCUS4416</name>
</gene>
<protein>
    <submittedName>
        <fullName evidence="1">Uncharacterized protein</fullName>
    </submittedName>
</protein>
<comment type="caution">
    <text evidence="1">The sequence shown here is derived from an EMBL/GenBank/DDBJ whole genome shotgun (WGS) entry which is preliminary data.</text>
</comment>
<dbReference type="AlphaFoldDB" id="A0A812LHM6"/>
<evidence type="ECO:0000313" key="1">
    <source>
        <dbReference type="EMBL" id="CAE7241687.1"/>
    </source>
</evidence>
<reference evidence="1" key="1">
    <citation type="submission" date="2021-02" db="EMBL/GenBank/DDBJ databases">
        <authorList>
            <person name="Dougan E. K."/>
            <person name="Rhodes N."/>
            <person name="Thang M."/>
            <person name="Chan C."/>
        </authorList>
    </citation>
    <scope>NUCLEOTIDE SEQUENCE</scope>
</reference>
<sequence length="220" mass="23960">MLQKDFRSVLLTSVAVSAGAGGGRCLATDEDECRSPRDCQCTKLCKNLRPSRVGSNCSPPSCFCAAFRPQGAMAAPHAQMLLQTCSAGEASPASFAFAVGHRRHEVSRLYAAASQQSCRESDQQPIPCLWCRAVLAAFEPCVWDFLAALHLRLVRLPCRLMSSRKGALCVVQPQKLNEFGSVLKTTKAPMLDLGQPLLAVLYEQRSARGQLDHRLERASP</sequence>
<dbReference type="OrthoDB" id="10281484at2759"/>
<keyword evidence="2" id="KW-1185">Reference proteome</keyword>